<evidence type="ECO:0000313" key="1">
    <source>
        <dbReference type="EMBL" id="TDZ20609.1"/>
    </source>
</evidence>
<accession>A0A484FQ84</accession>
<sequence length="74" mass="7926">MFTALPHQTNTATLKLAIHGRILEVPSMARGTGSAGGWRVVADRLAPGLSRSRDARARPGCEHWSGTLEHVAHS</sequence>
<name>A0A484FQ84_COLOR</name>
<dbReference type="Proteomes" id="UP000014480">
    <property type="component" value="Unassembled WGS sequence"/>
</dbReference>
<dbReference type="EMBL" id="AMCV02000017">
    <property type="protein sequence ID" value="TDZ20609.1"/>
    <property type="molecule type" value="Genomic_DNA"/>
</dbReference>
<comment type="caution">
    <text evidence="1">The sequence shown here is derived from an EMBL/GenBank/DDBJ whole genome shotgun (WGS) entry which is preliminary data.</text>
</comment>
<reference evidence="2" key="2">
    <citation type="journal article" date="2019" name="Mol. Plant Microbe Interact.">
        <title>Genome sequence resources for four phytopathogenic fungi from the Colletotrichum orbiculare species complex.</title>
        <authorList>
            <person name="Gan P."/>
            <person name="Tsushima A."/>
            <person name="Narusaka M."/>
            <person name="Narusaka Y."/>
            <person name="Takano Y."/>
            <person name="Kubo Y."/>
            <person name="Shirasu K."/>
        </authorList>
    </citation>
    <scope>GENOME REANNOTATION</scope>
    <source>
        <strain evidence="2">104-T / ATCC 96160 / CBS 514.97 / LARS 414 / MAFF 240422</strain>
    </source>
</reference>
<reference evidence="2" key="1">
    <citation type="journal article" date="2013" name="New Phytol.">
        <title>Comparative genomic and transcriptomic analyses reveal the hemibiotrophic stage shift of Colletotrichum fungi.</title>
        <authorList>
            <person name="Gan P."/>
            <person name="Ikeda K."/>
            <person name="Irieda H."/>
            <person name="Narusaka M."/>
            <person name="O'Connell R.J."/>
            <person name="Narusaka Y."/>
            <person name="Takano Y."/>
            <person name="Kubo Y."/>
            <person name="Shirasu K."/>
        </authorList>
    </citation>
    <scope>NUCLEOTIDE SEQUENCE [LARGE SCALE GENOMIC DNA]</scope>
    <source>
        <strain evidence="2">104-T / ATCC 96160 / CBS 514.97 / LARS 414 / MAFF 240422</strain>
    </source>
</reference>
<keyword evidence="2" id="KW-1185">Reference proteome</keyword>
<protein>
    <submittedName>
        <fullName evidence="1">Uncharacterized protein</fullName>
    </submittedName>
</protein>
<proteinExistence type="predicted"/>
<gene>
    <name evidence="1" type="ORF">Cob_v006779</name>
</gene>
<dbReference type="AlphaFoldDB" id="A0A484FQ84"/>
<organism evidence="1 2">
    <name type="scientific">Colletotrichum orbiculare (strain 104-T / ATCC 96160 / CBS 514.97 / LARS 414 / MAFF 240422)</name>
    <name type="common">Cucumber anthracnose fungus</name>
    <name type="synonym">Colletotrichum lagenarium</name>
    <dbReference type="NCBI Taxonomy" id="1213857"/>
    <lineage>
        <taxon>Eukaryota</taxon>
        <taxon>Fungi</taxon>
        <taxon>Dikarya</taxon>
        <taxon>Ascomycota</taxon>
        <taxon>Pezizomycotina</taxon>
        <taxon>Sordariomycetes</taxon>
        <taxon>Hypocreomycetidae</taxon>
        <taxon>Glomerellales</taxon>
        <taxon>Glomerellaceae</taxon>
        <taxon>Colletotrichum</taxon>
        <taxon>Colletotrichum orbiculare species complex</taxon>
    </lineage>
</organism>
<evidence type="ECO:0000313" key="2">
    <source>
        <dbReference type="Proteomes" id="UP000014480"/>
    </source>
</evidence>